<evidence type="ECO:0000313" key="1">
    <source>
        <dbReference type="EMBL" id="KAF6078227.1"/>
    </source>
</evidence>
<reference evidence="1 2" key="1">
    <citation type="journal article" date="2020" name="Nature">
        <title>Six reference-quality genomes reveal evolution of bat adaptations.</title>
        <authorList>
            <person name="Jebb D."/>
            <person name="Huang Z."/>
            <person name="Pippel M."/>
            <person name="Hughes G.M."/>
            <person name="Lavrichenko K."/>
            <person name="Devanna P."/>
            <person name="Winkler S."/>
            <person name="Jermiin L.S."/>
            <person name="Skirmuntt E.C."/>
            <person name="Katzourakis A."/>
            <person name="Burkitt-Gray L."/>
            <person name="Ray D.A."/>
            <person name="Sullivan K.A.M."/>
            <person name="Roscito J.G."/>
            <person name="Kirilenko B.M."/>
            <person name="Davalos L.M."/>
            <person name="Corthals A.P."/>
            <person name="Power M.L."/>
            <person name="Jones G."/>
            <person name="Ransome R.D."/>
            <person name="Dechmann D.K.N."/>
            <person name="Locatelli A.G."/>
            <person name="Puechmaille S.J."/>
            <person name="Fedrigo O."/>
            <person name="Jarvis E.D."/>
            <person name="Hiller M."/>
            <person name="Vernes S.C."/>
            <person name="Myers E.W."/>
            <person name="Teeling E.C."/>
        </authorList>
    </citation>
    <scope>NUCLEOTIDE SEQUENCE [LARGE SCALE GENOMIC DNA]</scope>
    <source>
        <strain evidence="1">Bat1K_MPI-CBG_1</strain>
    </source>
</reference>
<gene>
    <name evidence="1" type="ORF">HJG60_009104</name>
</gene>
<dbReference type="Proteomes" id="UP000664940">
    <property type="component" value="Unassembled WGS sequence"/>
</dbReference>
<evidence type="ECO:0000313" key="2">
    <source>
        <dbReference type="Proteomes" id="UP000664940"/>
    </source>
</evidence>
<accession>A0A833YPW6</accession>
<comment type="caution">
    <text evidence="1">The sequence shown here is derived from an EMBL/GenBank/DDBJ whole genome shotgun (WGS) entry which is preliminary data.</text>
</comment>
<protein>
    <submittedName>
        <fullName evidence="1">Uncharacterized protein</fullName>
    </submittedName>
</protein>
<dbReference type="AlphaFoldDB" id="A0A833YPW6"/>
<name>A0A833YPW6_9CHIR</name>
<proteinExistence type="predicted"/>
<organism evidence="1 2">
    <name type="scientific">Phyllostomus discolor</name>
    <name type="common">pale spear-nosed bat</name>
    <dbReference type="NCBI Taxonomy" id="89673"/>
    <lineage>
        <taxon>Eukaryota</taxon>
        <taxon>Metazoa</taxon>
        <taxon>Chordata</taxon>
        <taxon>Craniata</taxon>
        <taxon>Vertebrata</taxon>
        <taxon>Euteleostomi</taxon>
        <taxon>Mammalia</taxon>
        <taxon>Eutheria</taxon>
        <taxon>Laurasiatheria</taxon>
        <taxon>Chiroptera</taxon>
        <taxon>Yangochiroptera</taxon>
        <taxon>Phyllostomidae</taxon>
        <taxon>Phyllostominae</taxon>
        <taxon>Phyllostomus</taxon>
    </lineage>
</organism>
<sequence length="108" mass="12472">MEEERDREKNISVRLLGAVACNPGMCPGWELNLRCFGLQPVFNPLRTAWKQIYDIQNTAAQTQGPRSNGRRRGFRPVVCCLFEGFVLVHCVIIKHDMETRPWTQTLRV</sequence>
<dbReference type="EMBL" id="JABVXQ010000014">
    <property type="protein sequence ID" value="KAF6078227.1"/>
    <property type="molecule type" value="Genomic_DNA"/>
</dbReference>